<dbReference type="GO" id="GO:0005743">
    <property type="term" value="C:mitochondrial inner membrane"/>
    <property type="evidence" value="ECO:0007669"/>
    <property type="project" value="UniProtKB-SubCell"/>
</dbReference>
<evidence type="ECO:0000256" key="9">
    <source>
        <dbReference type="ARBA" id="ARBA00022792"/>
    </source>
</evidence>
<dbReference type="GO" id="GO:0106292">
    <property type="term" value="F:superoxide-generating NADPH oxidase activity"/>
    <property type="evidence" value="ECO:0007669"/>
    <property type="project" value="UniProtKB-ARBA"/>
</dbReference>
<keyword evidence="12 19" id="KW-1133">Transmembrane helix</keyword>
<dbReference type="FunFam" id="1.20.1260.140:FF:000001">
    <property type="entry name" value="Ubiquinol oxidase"/>
    <property type="match status" value="1"/>
</dbReference>
<evidence type="ECO:0000256" key="14">
    <source>
        <dbReference type="ARBA" id="ARBA00023004"/>
    </source>
</evidence>
<keyword evidence="17" id="KW-1015">Disulfide bond</keyword>
<keyword evidence="13 18" id="KW-0560">Oxidoreductase</keyword>
<keyword evidence="9" id="KW-0999">Mitochondrion inner membrane</keyword>
<organism evidence="20 21">
    <name type="scientific">Phaseolus vulgaris</name>
    <name type="common">Kidney bean</name>
    <name type="synonym">French bean</name>
    <dbReference type="NCBI Taxonomy" id="3885"/>
    <lineage>
        <taxon>Eukaryota</taxon>
        <taxon>Viridiplantae</taxon>
        <taxon>Streptophyta</taxon>
        <taxon>Embryophyta</taxon>
        <taxon>Tracheophyta</taxon>
        <taxon>Spermatophyta</taxon>
        <taxon>Magnoliopsida</taxon>
        <taxon>eudicotyledons</taxon>
        <taxon>Gunneridae</taxon>
        <taxon>Pentapetalae</taxon>
        <taxon>rosids</taxon>
        <taxon>fabids</taxon>
        <taxon>Fabales</taxon>
        <taxon>Fabaceae</taxon>
        <taxon>Papilionoideae</taxon>
        <taxon>50 kb inversion clade</taxon>
        <taxon>NPAAA clade</taxon>
        <taxon>indigoferoid/millettioid clade</taxon>
        <taxon>Phaseoleae</taxon>
        <taxon>Phaseolus</taxon>
    </lineage>
</organism>
<dbReference type="GO" id="GO:0098803">
    <property type="term" value="C:respiratory chain complex"/>
    <property type="evidence" value="ECO:0007669"/>
    <property type="project" value="UniProtKB-UniRule"/>
</dbReference>
<evidence type="ECO:0000256" key="16">
    <source>
        <dbReference type="ARBA" id="ARBA00023136"/>
    </source>
</evidence>
<protein>
    <recommendedName>
        <fullName evidence="18">Ubiquinol oxidase</fullName>
        <ecNumber evidence="18">1.10.3.11</ecNumber>
    </recommendedName>
</protein>
<feature type="transmembrane region" description="Helical" evidence="19">
    <location>
        <begin position="154"/>
        <end position="174"/>
    </location>
</feature>
<comment type="catalytic activity">
    <reaction evidence="1 18">
        <text>2 a ubiquinol + O2 = 2 a ubiquinone + 2 H2O</text>
        <dbReference type="Rhea" id="RHEA:30255"/>
        <dbReference type="Rhea" id="RHEA-COMP:9565"/>
        <dbReference type="Rhea" id="RHEA-COMP:9566"/>
        <dbReference type="ChEBI" id="CHEBI:15377"/>
        <dbReference type="ChEBI" id="CHEBI:15379"/>
        <dbReference type="ChEBI" id="CHEBI:16389"/>
        <dbReference type="ChEBI" id="CHEBI:17976"/>
        <dbReference type="EC" id="1.10.3.11"/>
    </reaction>
</comment>
<dbReference type="InterPro" id="IPR002680">
    <property type="entry name" value="AOX"/>
</dbReference>
<accession>V7CPC5</accession>
<evidence type="ECO:0000256" key="12">
    <source>
        <dbReference type="ARBA" id="ARBA00022989"/>
    </source>
</evidence>
<evidence type="ECO:0000256" key="10">
    <source>
        <dbReference type="ARBA" id="ARBA00022946"/>
    </source>
</evidence>
<evidence type="ECO:0000313" key="21">
    <source>
        <dbReference type="Proteomes" id="UP000000226"/>
    </source>
</evidence>
<evidence type="ECO:0000256" key="1">
    <source>
        <dbReference type="ARBA" id="ARBA00001192"/>
    </source>
</evidence>
<dbReference type="OMA" id="FNIRSEH"/>
<evidence type="ECO:0000256" key="15">
    <source>
        <dbReference type="ARBA" id="ARBA00023128"/>
    </source>
</evidence>
<keyword evidence="7 18" id="KW-0812">Transmembrane</keyword>
<evidence type="ECO:0000256" key="6">
    <source>
        <dbReference type="ARBA" id="ARBA00022660"/>
    </source>
</evidence>
<evidence type="ECO:0000256" key="8">
    <source>
        <dbReference type="ARBA" id="ARBA00022723"/>
    </source>
</evidence>
<reference evidence="21" key="1">
    <citation type="journal article" date="2014" name="Nat. Genet.">
        <title>A reference genome for common bean and genome-wide analysis of dual domestications.</title>
        <authorList>
            <person name="Schmutz J."/>
            <person name="McClean P.E."/>
            <person name="Mamidi S."/>
            <person name="Wu G.A."/>
            <person name="Cannon S.B."/>
            <person name="Grimwood J."/>
            <person name="Jenkins J."/>
            <person name="Shu S."/>
            <person name="Song Q."/>
            <person name="Chavarro C."/>
            <person name="Torres-Torres M."/>
            <person name="Geffroy V."/>
            <person name="Moghaddam S.M."/>
            <person name="Gao D."/>
            <person name="Abernathy B."/>
            <person name="Barry K."/>
            <person name="Blair M."/>
            <person name="Brick M.A."/>
            <person name="Chovatia M."/>
            <person name="Gepts P."/>
            <person name="Goodstein D.M."/>
            <person name="Gonzales M."/>
            <person name="Hellsten U."/>
            <person name="Hyten D.L."/>
            <person name="Jia G."/>
            <person name="Kelly J.D."/>
            <person name="Kudrna D."/>
            <person name="Lee R."/>
            <person name="Richard M.M."/>
            <person name="Miklas P.N."/>
            <person name="Osorno J.M."/>
            <person name="Rodrigues J."/>
            <person name="Thareau V."/>
            <person name="Urrea C.A."/>
            <person name="Wang M."/>
            <person name="Yu Y."/>
            <person name="Zhang M."/>
            <person name="Wing R.A."/>
            <person name="Cregan P.B."/>
            <person name="Rokhsar D.S."/>
            <person name="Jackson S.A."/>
        </authorList>
    </citation>
    <scope>NUCLEOTIDE SEQUENCE [LARGE SCALE GENOMIC DNA]</scope>
    <source>
        <strain evidence="21">cv. G19833</strain>
    </source>
</reference>
<keyword evidence="10" id="KW-0809">Transit peptide</keyword>
<keyword evidence="5" id="KW-0813">Transport</keyword>
<comment type="subunit">
    <text evidence="4">Homodimer; disulfide-linked.</text>
</comment>
<evidence type="ECO:0000313" key="20">
    <source>
        <dbReference type="EMBL" id="ESW31100.1"/>
    </source>
</evidence>
<feature type="transmembrane region" description="Helical" evidence="19">
    <location>
        <begin position="216"/>
        <end position="235"/>
    </location>
</feature>
<dbReference type="SMR" id="V7CPC5"/>
<evidence type="ECO:0000256" key="11">
    <source>
        <dbReference type="ARBA" id="ARBA00022982"/>
    </source>
</evidence>
<keyword evidence="6 18" id="KW-0679">Respiratory chain</keyword>
<dbReference type="InterPro" id="IPR038659">
    <property type="entry name" value="AOX_sf"/>
</dbReference>
<dbReference type="eggNOG" id="ENOG502QSB5">
    <property type="taxonomic scope" value="Eukaryota"/>
</dbReference>
<dbReference type="OrthoDB" id="16906at2759"/>
<keyword evidence="8 18" id="KW-0479">Metal-binding</keyword>
<dbReference type="Gene3D" id="1.20.1260.140">
    <property type="entry name" value="Alternative oxidase"/>
    <property type="match status" value="1"/>
</dbReference>
<evidence type="ECO:0000256" key="19">
    <source>
        <dbReference type="SAM" id="Phobius"/>
    </source>
</evidence>
<dbReference type="PANTHER" id="PTHR31803:SF6">
    <property type="entry name" value="UBIQUINOL OXIDASE 2, MITOCHONDRIAL"/>
    <property type="match status" value="1"/>
</dbReference>
<dbReference type="PROSITE" id="PS51257">
    <property type="entry name" value="PROKAR_LIPOPROTEIN"/>
    <property type="match status" value="1"/>
</dbReference>
<dbReference type="AlphaFoldDB" id="V7CPC5"/>
<comment type="similarity">
    <text evidence="3 18">Belongs to the alternative oxidase family.</text>
</comment>
<evidence type="ECO:0000256" key="3">
    <source>
        <dbReference type="ARBA" id="ARBA00008388"/>
    </source>
</evidence>
<dbReference type="GO" id="GO:0009916">
    <property type="term" value="F:alternative oxidase activity"/>
    <property type="evidence" value="ECO:0007669"/>
    <property type="project" value="UniProtKB-UniRule"/>
</dbReference>
<keyword evidence="11 18" id="KW-0249">Electron transport</keyword>
<evidence type="ECO:0000256" key="17">
    <source>
        <dbReference type="ARBA" id="ARBA00023157"/>
    </source>
</evidence>
<dbReference type="CDD" id="cd01053">
    <property type="entry name" value="AOX"/>
    <property type="match status" value="1"/>
</dbReference>
<evidence type="ECO:0000256" key="18">
    <source>
        <dbReference type="RuleBase" id="RU003779"/>
    </source>
</evidence>
<evidence type="ECO:0000256" key="4">
    <source>
        <dbReference type="ARBA" id="ARBA00011748"/>
    </source>
</evidence>
<dbReference type="GO" id="GO:0102721">
    <property type="term" value="F:ubiquinol:oxygen oxidoreductase activity"/>
    <property type="evidence" value="ECO:0007669"/>
    <property type="project" value="UniProtKB-EC"/>
</dbReference>
<dbReference type="Pfam" id="PF01786">
    <property type="entry name" value="AOX"/>
    <property type="match status" value="1"/>
</dbReference>
<proteinExistence type="inferred from homology"/>
<sequence length="329" mass="37773">MKFIAFSYTVRRALLNGRNCNHLGSTAVMACAAPETRLLCAGAANGGLFYWRRSMASPAEAKLPEKDKEKEKAEKSVVESSYWGISRPRIMREDGTEWPWNCFMPWETYQSNLSIDLTKHHVPKNFPDKVAYRTVKLLRIPTDLFFQRRYGCRAMMLETVAAVPGMVGGMLLHLRSLRKFQQSGGWIKALMEEAENERMHLMTMVELVKPKWYERLLVLAVQGVFFNAFFALYILSPKVAHRIVGYLEEEAIHSYTEYLKDIERGAIENVPAPAIAIDYWRLPKDAKLKDVITVIRADEAHHRDVNHFASDIHFQGKELREAPAPLGYH</sequence>
<comment type="cofactor">
    <cofactor evidence="18">
        <name>Fe cation</name>
        <dbReference type="ChEBI" id="CHEBI:24875"/>
    </cofactor>
    <text evidence="18">Binds 2 iron ions per subunit.</text>
</comment>
<dbReference type="GO" id="GO:0046872">
    <property type="term" value="F:metal ion binding"/>
    <property type="evidence" value="ECO:0007669"/>
    <property type="project" value="UniProtKB-UniRule"/>
</dbReference>
<dbReference type="PhylomeDB" id="V7CPC5"/>
<keyword evidence="14 18" id="KW-0408">Iron</keyword>
<dbReference type="PANTHER" id="PTHR31803">
    <property type="entry name" value="ALTERNATIVE OXIDASE"/>
    <property type="match status" value="1"/>
</dbReference>
<dbReference type="EMBL" id="CM002289">
    <property type="protein sequence ID" value="ESW31100.1"/>
    <property type="molecule type" value="Genomic_DNA"/>
</dbReference>
<comment type="subcellular location">
    <subcellularLocation>
        <location evidence="2">Mitochondrion inner membrane</location>
        <topology evidence="2">Multi-pass membrane protein</topology>
    </subcellularLocation>
</comment>
<evidence type="ECO:0000256" key="13">
    <source>
        <dbReference type="ARBA" id="ARBA00023002"/>
    </source>
</evidence>
<dbReference type="STRING" id="3885.V7CPC5"/>
<evidence type="ECO:0000256" key="7">
    <source>
        <dbReference type="ARBA" id="ARBA00022692"/>
    </source>
</evidence>
<evidence type="ECO:0000256" key="2">
    <source>
        <dbReference type="ARBA" id="ARBA00004448"/>
    </source>
</evidence>
<dbReference type="EC" id="1.10.3.11" evidence="18"/>
<dbReference type="Gramene" id="ESW31100">
    <property type="protein sequence ID" value="ESW31100"/>
    <property type="gene ID" value="PHAVU_002G209100g"/>
</dbReference>
<name>V7CPC5_PHAVU</name>
<keyword evidence="21" id="KW-1185">Reference proteome</keyword>
<dbReference type="Proteomes" id="UP000000226">
    <property type="component" value="Chromosome 2"/>
</dbReference>
<keyword evidence="16 18" id="KW-0472">Membrane</keyword>
<gene>
    <name evidence="20" type="ORF">PHAVU_002G209100g</name>
</gene>
<keyword evidence="15" id="KW-0496">Mitochondrion</keyword>
<dbReference type="GO" id="GO:0010230">
    <property type="term" value="P:alternative respiration"/>
    <property type="evidence" value="ECO:0007669"/>
    <property type="project" value="TreeGrafter"/>
</dbReference>
<evidence type="ECO:0000256" key="5">
    <source>
        <dbReference type="ARBA" id="ARBA00022448"/>
    </source>
</evidence>